<gene>
    <name evidence="2" type="ORF">RDI58_028125</name>
</gene>
<feature type="domain" description="Chalcone/stilbene synthase N-terminal" evidence="1">
    <location>
        <begin position="1"/>
        <end position="37"/>
    </location>
</feature>
<dbReference type="InterPro" id="IPR001099">
    <property type="entry name" value="Chalcone/stilbene_synt_N"/>
</dbReference>
<proteinExistence type="predicted"/>
<name>A0AAN8XZ71_SOLBU</name>
<comment type="caution">
    <text evidence="2">The sequence shown here is derived from an EMBL/GenBank/DDBJ whole genome shotgun (WGS) entry which is preliminary data.</text>
</comment>
<sequence length="43" mass="5171">MIKKRYLHLTEKILKKNPNICEYKAPSLDARQEITIVLLRFQN</sequence>
<dbReference type="InterPro" id="IPR016039">
    <property type="entry name" value="Thiolase-like"/>
</dbReference>
<accession>A0AAN8XZ71</accession>
<dbReference type="Proteomes" id="UP001371456">
    <property type="component" value="Unassembled WGS sequence"/>
</dbReference>
<dbReference type="AlphaFoldDB" id="A0AAN8XZ71"/>
<organism evidence="2 3">
    <name type="scientific">Solanum bulbocastanum</name>
    <name type="common">Wild potato</name>
    <dbReference type="NCBI Taxonomy" id="147425"/>
    <lineage>
        <taxon>Eukaryota</taxon>
        <taxon>Viridiplantae</taxon>
        <taxon>Streptophyta</taxon>
        <taxon>Embryophyta</taxon>
        <taxon>Tracheophyta</taxon>
        <taxon>Spermatophyta</taxon>
        <taxon>Magnoliopsida</taxon>
        <taxon>eudicotyledons</taxon>
        <taxon>Gunneridae</taxon>
        <taxon>Pentapetalae</taxon>
        <taxon>asterids</taxon>
        <taxon>lamiids</taxon>
        <taxon>Solanales</taxon>
        <taxon>Solanaceae</taxon>
        <taxon>Solanoideae</taxon>
        <taxon>Solaneae</taxon>
        <taxon>Solanum</taxon>
    </lineage>
</organism>
<evidence type="ECO:0000313" key="3">
    <source>
        <dbReference type="Proteomes" id="UP001371456"/>
    </source>
</evidence>
<dbReference type="Pfam" id="PF00195">
    <property type="entry name" value="Chal_sti_synt_N"/>
    <property type="match status" value="1"/>
</dbReference>
<evidence type="ECO:0000313" key="2">
    <source>
        <dbReference type="EMBL" id="KAK6772887.1"/>
    </source>
</evidence>
<dbReference type="GO" id="GO:0016746">
    <property type="term" value="F:acyltransferase activity"/>
    <property type="evidence" value="ECO:0007669"/>
    <property type="project" value="InterPro"/>
</dbReference>
<reference evidence="2 3" key="1">
    <citation type="submission" date="2024-02" db="EMBL/GenBank/DDBJ databases">
        <title>de novo genome assembly of Solanum bulbocastanum strain 11H21.</title>
        <authorList>
            <person name="Hosaka A.J."/>
        </authorList>
    </citation>
    <scope>NUCLEOTIDE SEQUENCE [LARGE SCALE GENOMIC DNA]</scope>
    <source>
        <tissue evidence="2">Young leaves</tissue>
    </source>
</reference>
<protein>
    <recommendedName>
        <fullName evidence="1">Chalcone/stilbene synthase N-terminal domain-containing protein</fullName>
    </recommendedName>
</protein>
<evidence type="ECO:0000259" key="1">
    <source>
        <dbReference type="Pfam" id="PF00195"/>
    </source>
</evidence>
<dbReference type="Gene3D" id="3.40.47.10">
    <property type="match status" value="1"/>
</dbReference>
<dbReference type="EMBL" id="JBANQN010000012">
    <property type="protein sequence ID" value="KAK6772887.1"/>
    <property type="molecule type" value="Genomic_DNA"/>
</dbReference>
<keyword evidence="3" id="KW-1185">Reference proteome</keyword>